<protein>
    <submittedName>
        <fullName evidence="3">Phospholipid/cholesterol/gamma-HCH transport system substrate-binding protein</fullName>
    </submittedName>
</protein>
<evidence type="ECO:0000313" key="4">
    <source>
        <dbReference type="EMBL" id="VFJ63627.1"/>
    </source>
</evidence>
<dbReference type="EMBL" id="CAADFD010000085">
    <property type="protein sequence ID" value="VFJ63627.1"/>
    <property type="molecule type" value="Genomic_DNA"/>
</dbReference>
<dbReference type="GO" id="GO:0005548">
    <property type="term" value="F:phospholipid transporter activity"/>
    <property type="evidence" value="ECO:0007669"/>
    <property type="project" value="TreeGrafter"/>
</dbReference>
<keyword evidence="1" id="KW-0812">Transmembrane</keyword>
<dbReference type="PANTHER" id="PTHR33371:SF4">
    <property type="entry name" value="INTERMEMBRANE PHOSPHOLIPID TRANSPORT SYSTEM BINDING PROTEIN MLAD"/>
    <property type="match status" value="1"/>
</dbReference>
<gene>
    <name evidence="3" type="ORF">BECKFW1821A_GA0114235_102041</name>
    <name evidence="4" type="ORF">BECKFW1821B_GA0114236_108512</name>
</gene>
<name>A0A450S9H8_9GAMM</name>
<dbReference type="GO" id="GO:0005543">
    <property type="term" value="F:phospholipid binding"/>
    <property type="evidence" value="ECO:0007669"/>
    <property type="project" value="TreeGrafter"/>
</dbReference>
<dbReference type="InterPro" id="IPR003399">
    <property type="entry name" value="Mce/MlaD"/>
</dbReference>
<dbReference type="Pfam" id="PF02470">
    <property type="entry name" value="MlaD"/>
    <property type="match status" value="1"/>
</dbReference>
<reference evidence="3" key="1">
    <citation type="submission" date="2019-02" db="EMBL/GenBank/DDBJ databases">
        <authorList>
            <person name="Gruber-Vodicka R. H."/>
            <person name="Seah K. B. B."/>
        </authorList>
    </citation>
    <scope>NUCLEOTIDE SEQUENCE</scope>
    <source>
        <strain evidence="4">BECK_BZ106</strain>
        <strain evidence="3">BECK_BZ15</strain>
    </source>
</reference>
<dbReference type="NCBIfam" id="TIGR04430">
    <property type="entry name" value="OM_asym_MlaD"/>
    <property type="match status" value="1"/>
</dbReference>
<proteinExistence type="predicted"/>
<evidence type="ECO:0000313" key="3">
    <source>
        <dbReference type="EMBL" id="VFJ48673.1"/>
    </source>
</evidence>
<dbReference type="InterPro" id="IPR052336">
    <property type="entry name" value="MlaD_Phospholipid_Transporter"/>
</dbReference>
<dbReference type="AlphaFoldDB" id="A0A450S9H8"/>
<accession>A0A450S9H8</accession>
<evidence type="ECO:0000256" key="1">
    <source>
        <dbReference type="SAM" id="Phobius"/>
    </source>
</evidence>
<dbReference type="EMBL" id="CAADEW010000020">
    <property type="protein sequence ID" value="VFJ48673.1"/>
    <property type="molecule type" value="Genomic_DNA"/>
</dbReference>
<sequence length="156" mass="16750">MHTRATEIGVGIFAALGSIALVLLAMQVSNLATFTNTNGYEIKAHFGNIGGLRVRAPITMAGVRIGKIKHIDLDKDTYEAVVTLSIFEEFDRLPVDTSASILTAGLLGEQYVGLDAGGEEEYLKNGDEITLTQSAIVLEQLIGQFMFNQASGEKSD</sequence>
<evidence type="ECO:0000259" key="2">
    <source>
        <dbReference type="Pfam" id="PF02470"/>
    </source>
</evidence>
<keyword evidence="1" id="KW-1133">Transmembrane helix</keyword>
<feature type="domain" description="Mce/MlaD" evidence="2">
    <location>
        <begin position="38"/>
        <end position="117"/>
    </location>
</feature>
<organism evidence="3">
    <name type="scientific">Candidatus Kentrum sp. FW</name>
    <dbReference type="NCBI Taxonomy" id="2126338"/>
    <lineage>
        <taxon>Bacteria</taxon>
        <taxon>Pseudomonadati</taxon>
        <taxon>Pseudomonadota</taxon>
        <taxon>Gammaproteobacteria</taxon>
        <taxon>Candidatus Kentrum</taxon>
    </lineage>
</organism>
<dbReference type="InterPro" id="IPR030970">
    <property type="entry name" value="ABC_MlaD"/>
</dbReference>
<dbReference type="PANTHER" id="PTHR33371">
    <property type="entry name" value="INTERMEMBRANE PHOSPHOLIPID TRANSPORT SYSTEM BINDING PROTEIN MLAD-RELATED"/>
    <property type="match status" value="1"/>
</dbReference>
<keyword evidence="1" id="KW-0472">Membrane</keyword>
<feature type="transmembrane region" description="Helical" evidence="1">
    <location>
        <begin position="7"/>
        <end position="26"/>
    </location>
</feature>